<dbReference type="InterPro" id="IPR052164">
    <property type="entry name" value="Anthracycline_SecMetBiosynth"/>
</dbReference>
<reference evidence="2 3" key="1">
    <citation type="journal article" date="2019" name="Int. J. Syst. Evol. Microbiol.">
        <title>The Global Catalogue of Microorganisms (GCM) 10K type strain sequencing project: providing services to taxonomists for standard genome sequencing and annotation.</title>
        <authorList>
            <consortium name="The Broad Institute Genomics Platform"/>
            <consortium name="The Broad Institute Genome Sequencing Center for Infectious Disease"/>
            <person name="Wu L."/>
            <person name="Ma J."/>
        </authorList>
    </citation>
    <scope>NUCLEOTIDE SEQUENCE [LARGE SCALE GENOMIC DNA]</scope>
    <source>
        <strain evidence="2 3">JCM 12696</strain>
    </source>
</reference>
<evidence type="ECO:0000313" key="3">
    <source>
        <dbReference type="Proteomes" id="UP001501371"/>
    </source>
</evidence>
<comment type="caution">
    <text evidence="2">The sequence shown here is derived from an EMBL/GenBank/DDBJ whole genome shotgun (WGS) entry which is preliminary data.</text>
</comment>
<dbReference type="PANTHER" id="PTHR33993">
    <property type="entry name" value="GLYOXALASE-RELATED"/>
    <property type="match status" value="1"/>
</dbReference>
<dbReference type="InterPro" id="IPR029068">
    <property type="entry name" value="Glyas_Bleomycin-R_OHBP_Dase"/>
</dbReference>
<name>A0ABN1UFA6_9ACTN</name>
<dbReference type="PANTHER" id="PTHR33993:SF10">
    <property type="entry name" value="CONSERVED PROTEIN"/>
    <property type="match status" value="1"/>
</dbReference>
<gene>
    <name evidence="2" type="ORF">GCM10009654_00340</name>
</gene>
<dbReference type="EMBL" id="BAAAKV010000001">
    <property type="protein sequence ID" value="GAA1149116.1"/>
    <property type="molecule type" value="Genomic_DNA"/>
</dbReference>
<dbReference type="Pfam" id="PF00903">
    <property type="entry name" value="Glyoxalase"/>
    <property type="match status" value="1"/>
</dbReference>
<feature type="domain" description="VOC" evidence="1">
    <location>
        <begin position="21"/>
        <end position="134"/>
    </location>
</feature>
<organism evidence="2 3">
    <name type="scientific">Streptomyces hebeiensis</name>
    <dbReference type="NCBI Taxonomy" id="229486"/>
    <lineage>
        <taxon>Bacteria</taxon>
        <taxon>Bacillati</taxon>
        <taxon>Actinomycetota</taxon>
        <taxon>Actinomycetes</taxon>
        <taxon>Kitasatosporales</taxon>
        <taxon>Streptomycetaceae</taxon>
        <taxon>Streptomyces</taxon>
    </lineage>
</organism>
<dbReference type="PROSITE" id="PS51819">
    <property type="entry name" value="VOC"/>
    <property type="match status" value="1"/>
</dbReference>
<keyword evidence="3" id="KW-1185">Reference proteome</keyword>
<accession>A0ABN1UFA6</accession>
<evidence type="ECO:0000259" key="1">
    <source>
        <dbReference type="PROSITE" id="PS51819"/>
    </source>
</evidence>
<proteinExistence type="predicted"/>
<dbReference type="Gene3D" id="3.10.180.10">
    <property type="entry name" value="2,3-Dihydroxybiphenyl 1,2-Dioxygenase, domain 1"/>
    <property type="match status" value="2"/>
</dbReference>
<dbReference type="InterPro" id="IPR037523">
    <property type="entry name" value="VOC_core"/>
</dbReference>
<dbReference type="CDD" id="cd07247">
    <property type="entry name" value="SgaA_N_like"/>
    <property type="match status" value="1"/>
</dbReference>
<dbReference type="Proteomes" id="UP001501371">
    <property type="component" value="Unassembled WGS sequence"/>
</dbReference>
<sequence>MSDTEIPLADHPEHISPEHGAPCWVNLMSRDLRSAQEFYAAVLGWHFRPALFGEEFAVALDDDGEPVAGIGALGPGWRVPVAWTPYFAVDDADETADRVRERGGTVAVGPLRFGAGRALLAADRDGAVFGCWEGRTLPWSVGRGSAPAVLELRTRDAFDAALFYGEVLGWAESGASGCDVAYEHDHVVVRDSTHVVASLCGGALEAAPDPRLLPRWEMQVRVREVAAVAVAAESAGGAVAPRPPVEGNLCGRALIRDPDGAQFIVTEA</sequence>
<dbReference type="InterPro" id="IPR004360">
    <property type="entry name" value="Glyas_Fos-R_dOase_dom"/>
</dbReference>
<evidence type="ECO:0000313" key="2">
    <source>
        <dbReference type="EMBL" id="GAA1149116.1"/>
    </source>
</evidence>
<protein>
    <submittedName>
        <fullName evidence="2">VOC family protein</fullName>
    </submittedName>
</protein>
<dbReference type="SUPFAM" id="SSF54593">
    <property type="entry name" value="Glyoxalase/Bleomycin resistance protein/Dihydroxybiphenyl dioxygenase"/>
    <property type="match status" value="2"/>
</dbReference>